<comment type="caution">
    <text evidence="2">The sequence shown here is derived from an EMBL/GenBank/DDBJ whole genome shotgun (WGS) entry which is preliminary data.</text>
</comment>
<sequence>MIGETLTVTRGSTNSLGNRETTGTHSISGALSWGTWSRTRNQRAESSKGSAELYAVKGVDLRKSDRVTRTDGQTFTVVSPALWDGCHPLTGHDFGVVVYQLEAVSG</sequence>
<evidence type="ECO:0000256" key="1">
    <source>
        <dbReference type="SAM" id="MobiDB-lite"/>
    </source>
</evidence>
<evidence type="ECO:0000313" key="2">
    <source>
        <dbReference type="EMBL" id="GFH03139.1"/>
    </source>
</evidence>
<dbReference type="Proteomes" id="UP000465304">
    <property type="component" value="Unassembled WGS sequence"/>
</dbReference>
<evidence type="ECO:0000313" key="3">
    <source>
        <dbReference type="Proteomes" id="UP000465304"/>
    </source>
</evidence>
<evidence type="ECO:0008006" key="4">
    <source>
        <dbReference type="Google" id="ProtNLM"/>
    </source>
</evidence>
<name>A0A7I9ZQK0_9MYCO</name>
<feature type="region of interest" description="Disordered" evidence="1">
    <location>
        <begin position="1"/>
        <end position="26"/>
    </location>
</feature>
<gene>
    <name evidence="2" type="ORF">MHIP_36220</name>
</gene>
<keyword evidence="3" id="KW-1185">Reference proteome</keyword>
<protein>
    <recommendedName>
        <fullName evidence="4">Head-tail adaptor protein</fullName>
    </recommendedName>
</protein>
<dbReference type="EMBL" id="BLLB01000002">
    <property type="protein sequence ID" value="GFH03139.1"/>
    <property type="molecule type" value="Genomic_DNA"/>
</dbReference>
<dbReference type="AlphaFoldDB" id="A0A7I9ZQK0"/>
<accession>A0A7I9ZQK0</accession>
<proteinExistence type="predicted"/>
<reference evidence="2 3" key="1">
    <citation type="journal article" date="2019" name="Emerg. Microbes Infect.">
        <title>Comprehensive subspecies identification of 175 nontuberculous mycobacteria species based on 7547 genomic profiles.</title>
        <authorList>
            <person name="Matsumoto Y."/>
            <person name="Kinjo T."/>
            <person name="Motooka D."/>
            <person name="Nabeya D."/>
            <person name="Jung N."/>
            <person name="Uechi K."/>
            <person name="Horii T."/>
            <person name="Iida T."/>
            <person name="Fujita J."/>
            <person name="Nakamura S."/>
        </authorList>
    </citation>
    <scope>NUCLEOTIDE SEQUENCE [LARGE SCALE GENOMIC DNA]</scope>
    <source>
        <strain evidence="2 3">JCM 30996</strain>
    </source>
</reference>
<organism evidence="2 3">
    <name type="scientific">Mycolicibacterium hippocampi</name>
    <dbReference type="NCBI Taxonomy" id="659824"/>
    <lineage>
        <taxon>Bacteria</taxon>
        <taxon>Bacillati</taxon>
        <taxon>Actinomycetota</taxon>
        <taxon>Actinomycetes</taxon>
        <taxon>Mycobacteriales</taxon>
        <taxon>Mycobacteriaceae</taxon>
        <taxon>Mycolicibacterium</taxon>
    </lineage>
</organism>